<gene>
    <name evidence="2" type="ORF">B0H16DRAFT_1551048</name>
</gene>
<reference evidence="2" key="1">
    <citation type="submission" date="2023-03" db="EMBL/GenBank/DDBJ databases">
        <title>Massive genome expansion in bonnet fungi (Mycena s.s.) driven by repeated elements and novel gene families across ecological guilds.</title>
        <authorList>
            <consortium name="Lawrence Berkeley National Laboratory"/>
            <person name="Harder C.B."/>
            <person name="Miyauchi S."/>
            <person name="Viragh M."/>
            <person name="Kuo A."/>
            <person name="Thoen E."/>
            <person name="Andreopoulos B."/>
            <person name="Lu D."/>
            <person name="Skrede I."/>
            <person name="Drula E."/>
            <person name="Henrissat B."/>
            <person name="Morin E."/>
            <person name="Kohler A."/>
            <person name="Barry K."/>
            <person name="LaButti K."/>
            <person name="Morin E."/>
            <person name="Salamov A."/>
            <person name="Lipzen A."/>
            <person name="Mereny Z."/>
            <person name="Hegedus B."/>
            <person name="Baldrian P."/>
            <person name="Stursova M."/>
            <person name="Weitz H."/>
            <person name="Taylor A."/>
            <person name="Grigoriev I.V."/>
            <person name="Nagy L.G."/>
            <person name="Martin F."/>
            <person name="Kauserud H."/>
        </authorList>
    </citation>
    <scope>NUCLEOTIDE SEQUENCE</scope>
    <source>
        <strain evidence="2">CBHHK182m</strain>
    </source>
</reference>
<name>A0AAD7N8F4_9AGAR</name>
<keyword evidence="3" id="KW-1185">Reference proteome</keyword>
<proteinExistence type="predicted"/>
<dbReference type="Proteomes" id="UP001215598">
    <property type="component" value="Unassembled WGS sequence"/>
</dbReference>
<dbReference type="EMBL" id="JARKIB010000068">
    <property type="protein sequence ID" value="KAJ7749670.1"/>
    <property type="molecule type" value="Genomic_DNA"/>
</dbReference>
<keyword evidence="1" id="KW-0732">Signal</keyword>
<evidence type="ECO:0000313" key="3">
    <source>
        <dbReference type="Proteomes" id="UP001215598"/>
    </source>
</evidence>
<feature type="chain" id="PRO_5042023506" evidence="1">
    <location>
        <begin position="32"/>
        <end position="110"/>
    </location>
</feature>
<organism evidence="2 3">
    <name type="scientific">Mycena metata</name>
    <dbReference type="NCBI Taxonomy" id="1033252"/>
    <lineage>
        <taxon>Eukaryota</taxon>
        <taxon>Fungi</taxon>
        <taxon>Dikarya</taxon>
        <taxon>Basidiomycota</taxon>
        <taxon>Agaricomycotina</taxon>
        <taxon>Agaricomycetes</taxon>
        <taxon>Agaricomycetidae</taxon>
        <taxon>Agaricales</taxon>
        <taxon>Marasmiineae</taxon>
        <taxon>Mycenaceae</taxon>
        <taxon>Mycena</taxon>
    </lineage>
</organism>
<comment type="caution">
    <text evidence="2">The sequence shown here is derived from an EMBL/GenBank/DDBJ whole genome shotgun (WGS) entry which is preliminary data.</text>
</comment>
<evidence type="ECO:0000256" key="1">
    <source>
        <dbReference type="SAM" id="SignalP"/>
    </source>
</evidence>
<accession>A0AAD7N8F4</accession>
<protein>
    <submittedName>
        <fullName evidence="2">Uncharacterized protein</fullName>
    </submittedName>
</protein>
<sequence length="110" mass="12339">MSHSSRGIQPLLALYIALLHTFTALPDVTLAATIAASCEVDNTEIPRNLRELLITRLVTKQPAQSGAYHRGHLRGRCVVRHPIRGNRLRAPRAVAQRPDNFCALHQRSWE</sequence>
<feature type="signal peptide" evidence="1">
    <location>
        <begin position="1"/>
        <end position="31"/>
    </location>
</feature>
<evidence type="ECO:0000313" key="2">
    <source>
        <dbReference type="EMBL" id="KAJ7749670.1"/>
    </source>
</evidence>
<dbReference type="AlphaFoldDB" id="A0AAD7N8F4"/>